<proteinExistence type="predicted"/>
<protein>
    <submittedName>
        <fullName evidence="2">Uncharacterized protein</fullName>
    </submittedName>
</protein>
<dbReference type="AlphaFoldDB" id="X1CA89"/>
<comment type="caution">
    <text evidence="2">The sequence shown here is derived from an EMBL/GenBank/DDBJ whole genome shotgun (WGS) entry which is preliminary data.</text>
</comment>
<keyword evidence="1" id="KW-0472">Membrane</keyword>
<evidence type="ECO:0000256" key="1">
    <source>
        <dbReference type="SAM" id="Phobius"/>
    </source>
</evidence>
<keyword evidence="1" id="KW-0812">Transmembrane</keyword>
<evidence type="ECO:0000313" key="2">
    <source>
        <dbReference type="EMBL" id="GAH04362.1"/>
    </source>
</evidence>
<sequence>TRLRPVGPPIPTWAWWAMGGAGVGIGGLMLYLVMKRK</sequence>
<feature type="non-terminal residue" evidence="2">
    <location>
        <position position="1"/>
    </location>
</feature>
<gene>
    <name evidence="2" type="ORF">S01H4_38081</name>
</gene>
<name>X1CA89_9ZZZZ</name>
<accession>X1CA89</accession>
<organism evidence="2">
    <name type="scientific">marine sediment metagenome</name>
    <dbReference type="NCBI Taxonomy" id="412755"/>
    <lineage>
        <taxon>unclassified sequences</taxon>
        <taxon>metagenomes</taxon>
        <taxon>ecological metagenomes</taxon>
    </lineage>
</organism>
<keyword evidence="1" id="KW-1133">Transmembrane helix</keyword>
<reference evidence="2" key="1">
    <citation type="journal article" date="2014" name="Front. Microbiol.">
        <title>High frequency of phylogenetically diverse reductive dehalogenase-homologous genes in deep subseafloor sedimentary metagenomes.</title>
        <authorList>
            <person name="Kawai M."/>
            <person name="Futagami T."/>
            <person name="Toyoda A."/>
            <person name="Takaki Y."/>
            <person name="Nishi S."/>
            <person name="Hori S."/>
            <person name="Arai W."/>
            <person name="Tsubouchi T."/>
            <person name="Morono Y."/>
            <person name="Uchiyama I."/>
            <person name="Ito T."/>
            <person name="Fujiyama A."/>
            <person name="Inagaki F."/>
            <person name="Takami H."/>
        </authorList>
    </citation>
    <scope>NUCLEOTIDE SEQUENCE</scope>
    <source>
        <strain evidence="2">Expedition CK06-06</strain>
    </source>
</reference>
<feature type="transmembrane region" description="Helical" evidence="1">
    <location>
        <begin position="13"/>
        <end position="34"/>
    </location>
</feature>
<dbReference type="EMBL" id="BART01020504">
    <property type="protein sequence ID" value="GAH04362.1"/>
    <property type="molecule type" value="Genomic_DNA"/>
</dbReference>